<evidence type="ECO:0000313" key="2">
    <source>
        <dbReference type="Proteomes" id="UP001151760"/>
    </source>
</evidence>
<reference evidence="1" key="1">
    <citation type="journal article" date="2022" name="Int. J. Mol. Sci.">
        <title>Draft Genome of Tanacetum Coccineum: Genomic Comparison of Closely Related Tanacetum-Family Plants.</title>
        <authorList>
            <person name="Yamashiro T."/>
            <person name="Shiraishi A."/>
            <person name="Nakayama K."/>
            <person name="Satake H."/>
        </authorList>
    </citation>
    <scope>NUCLEOTIDE SEQUENCE</scope>
</reference>
<protein>
    <submittedName>
        <fullName evidence="1">Uncharacterized protein</fullName>
    </submittedName>
</protein>
<sequence length="200" mass="22735">MKWLPKLMGFDYEVEYKQGKDNVVADALSRKERERECLNINATIVTTELYDKVKQTLTTDDRLKAICTNLKDGGQGNYSQDMFIILLETVKETGETNALYGQPPPVHVPYMGGISKVDAVDRSFEAKEKAVQLLKLHLERAQNIMKQHSDKNSGLIVVLRMLLRKCLKTYAKDFLTLNWILEDKDPFKDDGMLGTKCGST</sequence>
<keyword evidence="2" id="KW-1185">Reference proteome</keyword>
<dbReference type="EMBL" id="BQNB010020549">
    <property type="protein sequence ID" value="GJT97163.1"/>
    <property type="molecule type" value="Genomic_DNA"/>
</dbReference>
<name>A0ABQ5ICR7_9ASTR</name>
<proteinExistence type="predicted"/>
<evidence type="ECO:0000313" key="1">
    <source>
        <dbReference type="EMBL" id="GJT97163.1"/>
    </source>
</evidence>
<accession>A0ABQ5ICR7</accession>
<comment type="caution">
    <text evidence="1">The sequence shown here is derived from an EMBL/GenBank/DDBJ whole genome shotgun (WGS) entry which is preliminary data.</text>
</comment>
<organism evidence="1 2">
    <name type="scientific">Tanacetum coccineum</name>
    <dbReference type="NCBI Taxonomy" id="301880"/>
    <lineage>
        <taxon>Eukaryota</taxon>
        <taxon>Viridiplantae</taxon>
        <taxon>Streptophyta</taxon>
        <taxon>Embryophyta</taxon>
        <taxon>Tracheophyta</taxon>
        <taxon>Spermatophyta</taxon>
        <taxon>Magnoliopsida</taxon>
        <taxon>eudicotyledons</taxon>
        <taxon>Gunneridae</taxon>
        <taxon>Pentapetalae</taxon>
        <taxon>asterids</taxon>
        <taxon>campanulids</taxon>
        <taxon>Asterales</taxon>
        <taxon>Asteraceae</taxon>
        <taxon>Asteroideae</taxon>
        <taxon>Anthemideae</taxon>
        <taxon>Anthemidinae</taxon>
        <taxon>Tanacetum</taxon>
    </lineage>
</organism>
<reference evidence="1" key="2">
    <citation type="submission" date="2022-01" db="EMBL/GenBank/DDBJ databases">
        <authorList>
            <person name="Yamashiro T."/>
            <person name="Shiraishi A."/>
            <person name="Satake H."/>
            <person name="Nakayama K."/>
        </authorList>
    </citation>
    <scope>NUCLEOTIDE SEQUENCE</scope>
</reference>
<dbReference type="Proteomes" id="UP001151760">
    <property type="component" value="Unassembled WGS sequence"/>
</dbReference>
<gene>
    <name evidence="1" type="ORF">Tco_1092681</name>
</gene>